<sequence>MAHLVKAPRVTARAKQIMTSVGLLDNPYLTALADGSMSLEHFRATQEQFGIAVTFFSRPMAALIARMELPGDRLGILANILEEHGDLQPHAFHHNTFRKFLASIGSYDAQRLDTLTPCPAIHAHNSVLISVCALQDVEIAISCVGFHEHAFAGISAAIGSAVVKRGWVAEDDLVHYALHAEIDEQHAEEFFLLVEPDYDDPRIRSAVDRGLRLGAYNMSRLYTDLYTLDG</sequence>
<reference evidence="2 3" key="1">
    <citation type="submission" date="2016-01" db="EMBL/GenBank/DDBJ databases">
        <title>The new phylogeny of the genus Mycobacterium.</title>
        <authorList>
            <person name="Tarcisio F."/>
            <person name="Conor M."/>
            <person name="Antonella G."/>
            <person name="Elisabetta G."/>
            <person name="Giulia F.S."/>
            <person name="Sara T."/>
            <person name="Anna F."/>
            <person name="Clotilde B."/>
            <person name="Roberto B."/>
            <person name="Veronica D.S."/>
            <person name="Fabio R."/>
            <person name="Monica P."/>
            <person name="Olivier J."/>
            <person name="Enrico T."/>
            <person name="Nicola S."/>
        </authorList>
    </citation>
    <scope>NUCLEOTIDE SEQUENCE [LARGE SCALE GENOMIC DNA]</scope>
    <source>
        <strain evidence="2 3">DSM 45176</strain>
    </source>
</reference>
<keyword evidence="1" id="KW-0560">Oxidoreductase</keyword>
<dbReference type="EMBL" id="LQPQ01000026">
    <property type="protein sequence ID" value="ORW86341.1"/>
    <property type="molecule type" value="Genomic_DNA"/>
</dbReference>
<proteinExistence type="predicted"/>
<dbReference type="SUPFAM" id="SSF48613">
    <property type="entry name" value="Heme oxygenase-like"/>
    <property type="match status" value="1"/>
</dbReference>
<dbReference type="Gene3D" id="1.20.910.10">
    <property type="entry name" value="Heme oxygenase-like"/>
    <property type="match status" value="1"/>
</dbReference>
<dbReference type="SMART" id="SM01236">
    <property type="entry name" value="Haem_oxygenase_2"/>
    <property type="match status" value="1"/>
</dbReference>
<gene>
    <name evidence="2" type="ORF">AWC22_11000</name>
</gene>
<dbReference type="InterPro" id="IPR039068">
    <property type="entry name" value="PqqC-like"/>
</dbReference>
<dbReference type="Pfam" id="PF14518">
    <property type="entry name" value="Haem_oxygenas_2"/>
    <property type="match status" value="1"/>
</dbReference>
<dbReference type="STRING" id="486698.AWC22_11000"/>
<dbReference type="AlphaFoldDB" id="A0A1X2DE23"/>
<accession>A0A1X2DE23</accession>
<keyword evidence="3" id="KW-1185">Reference proteome</keyword>
<dbReference type="PANTHER" id="PTHR40279">
    <property type="entry name" value="PQQC-LIKE PROTEIN"/>
    <property type="match status" value="1"/>
</dbReference>
<evidence type="ECO:0000313" key="2">
    <source>
        <dbReference type="EMBL" id="ORW86341.1"/>
    </source>
</evidence>
<evidence type="ECO:0008006" key="4">
    <source>
        <dbReference type="Google" id="ProtNLM"/>
    </source>
</evidence>
<protein>
    <recommendedName>
        <fullName evidence="4">PqqC-like protein</fullName>
    </recommendedName>
</protein>
<dbReference type="GO" id="GO:0016491">
    <property type="term" value="F:oxidoreductase activity"/>
    <property type="evidence" value="ECO:0007669"/>
    <property type="project" value="UniProtKB-KW"/>
</dbReference>
<dbReference type="InterPro" id="IPR016084">
    <property type="entry name" value="Haem_Oase-like_multi-hlx"/>
</dbReference>
<dbReference type="OrthoDB" id="277294at2"/>
<dbReference type="RefSeq" id="WP_085249053.1">
    <property type="nucleotide sequence ID" value="NZ_CAJMWI010000002.1"/>
</dbReference>
<organism evidence="2 3">
    <name type="scientific">Mycobacterium riyadhense</name>
    <dbReference type="NCBI Taxonomy" id="486698"/>
    <lineage>
        <taxon>Bacteria</taxon>
        <taxon>Bacillati</taxon>
        <taxon>Actinomycetota</taxon>
        <taxon>Actinomycetes</taxon>
        <taxon>Mycobacteriales</taxon>
        <taxon>Mycobacteriaceae</taxon>
        <taxon>Mycobacterium</taxon>
    </lineage>
</organism>
<evidence type="ECO:0000313" key="3">
    <source>
        <dbReference type="Proteomes" id="UP000193087"/>
    </source>
</evidence>
<evidence type="ECO:0000256" key="1">
    <source>
        <dbReference type="ARBA" id="ARBA00023002"/>
    </source>
</evidence>
<dbReference type="GeneID" id="93497909"/>
<comment type="caution">
    <text evidence="2">The sequence shown here is derived from an EMBL/GenBank/DDBJ whole genome shotgun (WGS) entry which is preliminary data.</text>
</comment>
<dbReference type="Proteomes" id="UP000193087">
    <property type="component" value="Unassembled WGS sequence"/>
</dbReference>
<name>A0A1X2DE23_9MYCO</name>
<dbReference type="PANTHER" id="PTHR40279:SF3">
    <property type="entry name" value="4-AMINOBENZOATE SYNTHASE"/>
    <property type="match status" value="1"/>
</dbReference>